<feature type="domain" description="Autophagy-related protein 16" evidence="5">
    <location>
        <begin position="11"/>
        <end position="122"/>
    </location>
</feature>
<dbReference type="InterPro" id="IPR013923">
    <property type="entry name" value="Autophagy-rel_prot_16_dom"/>
</dbReference>
<evidence type="ECO:0000259" key="5">
    <source>
        <dbReference type="Pfam" id="PF08614"/>
    </source>
</evidence>
<gene>
    <name evidence="6" type="ORF">HG537_0A02780</name>
</gene>
<dbReference type="AlphaFoldDB" id="A0A7H9HLH6"/>
<feature type="coiled-coil region" evidence="4">
    <location>
        <begin position="47"/>
        <end position="109"/>
    </location>
</feature>
<reference evidence="6 7" key="1">
    <citation type="submission" date="2020-06" db="EMBL/GenBank/DDBJ databases">
        <title>The yeast mating-type switching endonuclease HO is a domesticated member of an unorthodox homing genetic element family.</title>
        <authorList>
            <person name="Coughlan A.Y."/>
            <person name="Lombardi L."/>
            <person name="Braun-Galleani S."/>
            <person name="Martos A.R."/>
            <person name="Galeote V."/>
            <person name="Bigey F."/>
            <person name="Dequin S."/>
            <person name="Byrne K.P."/>
            <person name="Wolfe K.H."/>
        </authorList>
    </citation>
    <scope>NUCLEOTIDE SEQUENCE [LARGE SCALE GENOMIC DNA]</scope>
    <source>
        <strain evidence="6 7">CBS2947</strain>
    </source>
</reference>
<name>A0A7H9HLH6_9SACH</name>
<keyword evidence="7" id="KW-1185">Reference proteome</keyword>
<dbReference type="CDD" id="cd22887">
    <property type="entry name" value="Atg16_CCD"/>
    <property type="match status" value="1"/>
</dbReference>
<dbReference type="EMBL" id="CP059267">
    <property type="protein sequence ID" value="QLQ78031.1"/>
    <property type="molecule type" value="Genomic_DNA"/>
</dbReference>
<dbReference type="GO" id="GO:0006914">
    <property type="term" value="P:autophagy"/>
    <property type="evidence" value="ECO:0007669"/>
    <property type="project" value="UniProtKB-KW"/>
</dbReference>
<evidence type="ECO:0000313" key="6">
    <source>
        <dbReference type="EMBL" id="QLQ78031.1"/>
    </source>
</evidence>
<evidence type="ECO:0000256" key="2">
    <source>
        <dbReference type="ARBA" id="ARBA00005331"/>
    </source>
</evidence>
<keyword evidence="3" id="KW-0072">Autophagy</keyword>
<dbReference type="Gene3D" id="1.20.5.170">
    <property type="match status" value="1"/>
</dbReference>
<keyword evidence="4" id="KW-0175">Coiled coil</keyword>
<dbReference type="OrthoDB" id="8949486at2759"/>
<sequence length="126" mass="14830">MDQLLIERLHKRNEVENRFSELFEEVMLSNKGIAKKSSSEESLRRVVTQLRKELGERDAEIKKLKEVINVRNKDFEKLNDEIISLTIENNLTNRKLAELEVEHNKLVSRWVAKVQEEVDRLNAGFV</sequence>
<evidence type="ECO:0000256" key="4">
    <source>
        <dbReference type="SAM" id="Coils"/>
    </source>
</evidence>
<evidence type="ECO:0000256" key="1">
    <source>
        <dbReference type="ARBA" id="ARBA00004623"/>
    </source>
</evidence>
<proteinExistence type="inferred from homology"/>
<evidence type="ECO:0000256" key="3">
    <source>
        <dbReference type="ARBA" id="ARBA00023006"/>
    </source>
</evidence>
<accession>A0A7H9HLH6</accession>
<dbReference type="PROSITE" id="PS51353">
    <property type="entry name" value="ARSC"/>
    <property type="match status" value="1"/>
</dbReference>
<dbReference type="Pfam" id="PF08614">
    <property type="entry name" value="ATG16"/>
    <property type="match status" value="1"/>
</dbReference>
<dbReference type="GO" id="GO:0034045">
    <property type="term" value="C:phagophore assembly site membrane"/>
    <property type="evidence" value="ECO:0007669"/>
    <property type="project" value="UniProtKB-SubCell"/>
</dbReference>
<dbReference type="Proteomes" id="UP000510647">
    <property type="component" value="Chromosome 1"/>
</dbReference>
<protein>
    <recommendedName>
        <fullName evidence="5">Autophagy-related protein 16 domain-containing protein</fullName>
    </recommendedName>
</protein>
<comment type="subcellular location">
    <subcellularLocation>
        <location evidence="1">Preautophagosomal structure membrane</location>
        <topology evidence="1">Peripheral membrane protein</topology>
    </subcellularLocation>
</comment>
<dbReference type="InterPro" id="IPR006660">
    <property type="entry name" value="Arsenate_reductase-like"/>
</dbReference>
<comment type="similarity">
    <text evidence="2">Belongs to the ATG16 family.</text>
</comment>
<evidence type="ECO:0000313" key="7">
    <source>
        <dbReference type="Proteomes" id="UP000510647"/>
    </source>
</evidence>
<organism evidence="6 7">
    <name type="scientific">Torulaspora globosa</name>
    <dbReference type="NCBI Taxonomy" id="48254"/>
    <lineage>
        <taxon>Eukaryota</taxon>
        <taxon>Fungi</taxon>
        <taxon>Dikarya</taxon>
        <taxon>Ascomycota</taxon>
        <taxon>Saccharomycotina</taxon>
        <taxon>Saccharomycetes</taxon>
        <taxon>Saccharomycetales</taxon>
        <taxon>Saccharomycetaceae</taxon>
        <taxon>Torulaspora</taxon>
    </lineage>
</organism>